<feature type="transmembrane region" description="Helical" evidence="7">
    <location>
        <begin position="503"/>
        <end position="526"/>
    </location>
</feature>
<dbReference type="GO" id="GO:0022857">
    <property type="term" value="F:transmembrane transporter activity"/>
    <property type="evidence" value="ECO:0007669"/>
    <property type="project" value="TreeGrafter"/>
</dbReference>
<feature type="transmembrane region" description="Helical" evidence="7">
    <location>
        <begin position="928"/>
        <end position="953"/>
    </location>
</feature>
<evidence type="ECO:0000259" key="8">
    <source>
        <dbReference type="Pfam" id="PF02687"/>
    </source>
</evidence>
<dbReference type="RefSeq" id="WP_142259462.1">
    <property type="nucleotide sequence ID" value="NZ_BMPV01000001.1"/>
</dbReference>
<name>A0A543IXZ5_9ACTN</name>
<comment type="subcellular location">
    <subcellularLocation>
        <location evidence="1">Cell membrane</location>
        <topology evidence="1">Multi-pass membrane protein</topology>
    </subcellularLocation>
</comment>
<dbReference type="EMBL" id="VFPQ01000001">
    <property type="protein sequence ID" value="TQM75445.1"/>
    <property type="molecule type" value="Genomic_DNA"/>
</dbReference>
<feature type="transmembrane region" description="Helical" evidence="7">
    <location>
        <begin position="453"/>
        <end position="474"/>
    </location>
</feature>
<feature type="transmembrane region" description="Helical" evidence="7">
    <location>
        <begin position="31"/>
        <end position="51"/>
    </location>
</feature>
<feature type="transmembrane region" description="Helical" evidence="7">
    <location>
        <begin position="415"/>
        <end position="433"/>
    </location>
</feature>
<keyword evidence="2" id="KW-1003">Cell membrane</keyword>
<keyword evidence="3 7" id="KW-0812">Transmembrane</keyword>
<dbReference type="PANTHER" id="PTHR30572">
    <property type="entry name" value="MEMBRANE COMPONENT OF TRANSPORTER-RELATED"/>
    <property type="match status" value="1"/>
</dbReference>
<gene>
    <name evidence="9" type="ORF">FHX40_2153</name>
</gene>
<protein>
    <submittedName>
        <fullName evidence="9">FtsX-like permease family protein</fullName>
    </submittedName>
</protein>
<accession>A0A543IXZ5</accession>
<evidence type="ECO:0000256" key="2">
    <source>
        <dbReference type="ARBA" id="ARBA00022475"/>
    </source>
</evidence>
<feature type="transmembrane region" description="Helical" evidence="7">
    <location>
        <begin position="371"/>
        <end position="394"/>
    </location>
</feature>
<organism evidence="9 10">
    <name type="scientific">Thermopolyspora flexuosa</name>
    <dbReference type="NCBI Taxonomy" id="103836"/>
    <lineage>
        <taxon>Bacteria</taxon>
        <taxon>Bacillati</taxon>
        <taxon>Actinomycetota</taxon>
        <taxon>Actinomycetes</taxon>
        <taxon>Streptosporangiales</taxon>
        <taxon>Streptosporangiaceae</taxon>
        <taxon>Thermopolyspora</taxon>
    </lineage>
</organism>
<feature type="transmembrane region" description="Helical" evidence="7">
    <location>
        <begin position="871"/>
        <end position="896"/>
    </location>
</feature>
<evidence type="ECO:0000256" key="4">
    <source>
        <dbReference type="ARBA" id="ARBA00022989"/>
    </source>
</evidence>
<feature type="domain" description="ABC3 transporter permease C-terminal" evidence="8">
    <location>
        <begin position="883"/>
        <end position="993"/>
    </location>
</feature>
<evidence type="ECO:0000256" key="7">
    <source>
        <dbReference type="SAM" id="Phobius"/>
    </source>
</evidence>
<keyword evidence="10" id="KW-1185">Reference proteome</keyword>
<dbReference type="AlphaFoldDB" id="A0A543IXZ5"/>
<dbReference type="Proteomes" id="UP000319213">
    <property type="component" value="Unassembled WGS sequence"/>
</dbReference>
<comment type="caution">
    <text evidence="9">The sequence shown here is derived from an EMBL/GenBank/DDBJ whole genome shotgun (WGS) entry which is preliminary data.</text>
</comment>
<feature type="transmembrane region" description="Helical" evidence="7">
    <location>
        <begin position="329"/>
        <end position="351"/>
    </location>
</feature>
<evidence type="ECO:0000256" key="1">
    <source>
        <dbReference type="ARBA" id="ARBA00004651"/>
    </source>
</evidence>
<evidence type="ECO:0000256" key="5">
    <source>
        <dbReference type="ARBA" id="ARBA00023136"/>
    </source>
</evidence>
<dbReference type="PANTHER" id="PTHR30572:SF4">
    <property type="entry name" value="ABC TRANSPORTER PERMEASE YTRF"/>
    <property type="match status" value="1"/>
</dbReference>
<evidence type="ECO:0000256" key="6">
    <source>
        <dbReference type="ARBA" id="ARBA00038076"/>
    </source>
</evidence>
<dbReference type="InterPro" id="IPR003838">
    <property type="entry name" value="ABC3_permease_C"/>
</dbReference>
<dbReference type="OrthoDB" id="3275641at2"/>
<feature type="transmembrane region" description="Helical" evidence="7">
    <location>
        <begin position="973"/>
        <end position="997"/>
    </location>
</feature>
<sequence>MTGRIAAAAARIALGGGMLLRGLWERRRPSLLVLVVAIVPVASAAAGPIVADAASTALARAGVQEGTAPERRGWRLSSEGGQVAGSARELAASAPFLLPPIDGMEIVGPESRTGRLHPLIWQDGQCDHVELVAGRCPENAREIMVSEASRFRLGSAVRLTAITDASGRPAPLRVVGVYRPDPPGDPFWFGRNLFPQTAGFGQDRGDALFTVPATARETRTPGNVPWTSTAIVMIDPARFTAGGVAALEAAHALTRRLGPDNLIVVSQVPTLIAELRAQSGGVGVPSLLVIAQLVALGWLLLFLTVRDLVTARGPEIALARLRGHGRLRVWRFALAEPLILLAAAFAAGLALAERAAQFAADRVLPVPQPVALNGAAVLAGAAVPLGGLVAAAIAARNMAVRPITEEWRRTPRSRARGWVIDAVVLAVTGIGLVELLGGGAITQTSGQRASSLAVPGLLAVAAALLACRAVPFLARRLFGLTRRAGGVAAFLALRQVGRGPATAGSVIVLATAFGMASFSAAAAAVVDANHERVARAHNGADAVLTVNPDSVDGAAGLAAAVARADPSGRGAAPVLAVPGPPKMIATDPERFARVANWDPAWADRPLAELAARLRAEPAPRITFTGDRIRLRMRPVRVPRNWRAQLHLDLRVPGEPKGVSLPLGSPDRPVAEWGLPRRCHVETCELRGIRGDVSIVALGGDTEREVVLRILATGLEVRQGGRWRALDAGFTDPARWRGTVAPGERGLTLLLAAYGGLRAEPAVYPDPVPVLANGPLTKDFLPGLDQAYLAKGRPVAQTAALPGHDEVGTVVDLKVADAVALSVDPRVSFEVWVAPGHLAAVRAGLAAQGIATGEPRRVADLVTGYRTQAPGLALMLLPPATIAAAALALGRAVLALYTAARRRRYELSALDAAGVRTRSLRAALLLEQLITLVAGTVAGVLAGTVAARLALPYIPEFARPPVTPPLLFDPPPAPLAAVVGAALLAALLAATVTAEILLRGIRVERLRQAPA</sequence>
<dbReference type="Pfam" id="PF02687">
    <property type="entry name" value="FtsX"/>
    <property type="match status" value="1"/>
</dbReference>
<dbReference type="InterPro" id="IPR050250">
    <property type="entry name" value="Macrolide_Exporter_MacB"/>
</dbReference>
<comment type="similarity">
    <text evidence="6">Belongs to the ABC-4 integral membrane protein family.</text>
</comment>
<keyword evidence="4 7" id="KW-1133">Transmembrane helix</keyword>
<keyword evidence="5 7" id="KW-0472">Membrane</keyword>
<feature type="transmembrane region" description="Helical" evidence="7">
    <location>
        <begin position="6"/>
        <end position="24"/>
    </location>
</feature>
<evidence type="ECO:0000256" key="3">
    <source>
        <dbReference type="ARBA" id="ARBA00022692"/>
    </source>
</evidence>
<feature type="transmembrane region" description="Helical" evidence="7">
    <location>
        <begin position="287"/>
        <end position="309"/>
    </location>
</feature>
<proteinExistence type="inferred from homology"/>
<dbReference type="GO" id="GO:0005886">
    <property type="term" value="C:plasma membrane"/>
    <property type="evidence" value="ECO:0007669"/>
    <property type="project" value="UniProtKB-SubCell"/>
</dbReference>
<evidence type="ECO:0000313" key="10">
    <source>
        <dbReference type="Proteomes" id="UP000319213"/>
    </source>
</evidence>
<reference evidence="9 10" key="1">
    <citation type="submission" date="2019-06" db="EMBL/GenBank/DDBJ databases">
        <title>Sequencing the genomes of 1000 actinobacteria strains.</title>
        <authorList>
            <person name="Klenk H.-P."/>
        </authorList>
    </citation>
    <scope>NUCLEOTIDE SEQUENCE [LARGE SCALE GENOMIC DNA]</scope>
    <source>
        <strain evidence="9 10">DSM 43186</strain>
    </source>
</reference>
<evidence type="ECO:0000313" key="9">
    <source>
        <dbReference type="EMBL" id="TQM75445.1"/>
    </source>
</evidence>